<evidence type="ECO:0000313" key="2">
    <source>
        <dbReference type="Proteomes" id="UP001497444"/>
    </source>
</evidence>
<proteinExistence type="predicted"/>
<reference evidence="1" key="1">
    <citation type="submission" date="2024-02" db="EMBL/GenBank/DDBJ databases">
        <authorList>
            <consortium name="ELIXIR-Norway"/>
            <consortium name="Elixir Norway"/>
        </authorList>
    </citation>
    <scope>NUCLEOTIDE SEQUENCE</scope>
</reference>
<protein>
    <submittedName>
        <fullName evidence="1">Uncharacterized protein</fullName>
    </submittedName>
</protein>
<keyword evidence="2" id="KW-1185">Reference proteome</keyword>
<gene>
    <name evidence="1" type="ORF">CSSPJE1EN1_LOCUS18183</name>
</gene>
<dbReference type="Proteomes" id="UP001497444">
    <property type="component" value="Chromosome 5"/>
</dbReference>
<evidence type="ECO:0000313" key="1">
    <source>
        <dbReference type="EMBL" id="CAK9272705.1"/>
    </source>
</evidence>
<accession>A0ABP0X0R3</accession>
<sequence>MAYNRAAVKCRGVNVVTNFQLLATLVTLTSLHHILQFHMEEMHPLKLLHKRQSQVLLPPSSELEGMITKAYEALEGRVIRGTTTNLSKETV</sequence>
<name>A0ABP0X0R3_9BRYO</name>
<dbReference type="EMBL" id="OZ020100">
    <property type="protein sequence ID" value="CAK9272705.1"/>
    <property type="molecule type" value="Genomic_DNA"/>
</dbReference>
<organism evidence="1 2">
    <name type="scientific">Sphagnum jensenii</name>
    <dbReference type="NCBI Taxonomy" id="128206"/>
    <lineage>
        <taxon>Eukaryota</taxon>
        <taxon>Viridiplantae</taxon>
        <taxon>Streptophyta</taxon>
        <taxon>Embryophyta</taxon>
        <taxon>Bryophyta</taxon>
        <taxon>Sphagnophytina</taxon>
        <taxon>Sphagnopsida</taxon>
        <taxon>Sphagnales</taxon>
        <taxon>Sphagnaceae</taxon>
        <taxon>Sphagnum</taxon>
    </lineage>
</organism>